<dbReference type="EMBL" id="BAAANN010000016">
    <property type="protein sequence ID" value="GAA1965726.1"/>
    <property type="molecule type" value="Genomic_DNA"/>
</dbReference>
<evidence type="ECO:0000256" key="7">
    <source>
        <dbReference type="ARBA" id="ARBA00023291"/>
    </source>
</evidence>
<dbReference type="InterPro" id="IPR051269">
    <property type="entry name" value="Fe-S_cluster_ET"/>
</dbReference>
<keyword evidence="5" id="KW-0408">Iron</keyword>
<proteinExistence type="predicted"/>
<dbReference type="Gene3D" id="3.30.70.20">
    <property type="match status" value="1"/>
</dbReference>
<dbReference type="Pfam" id="PF13370">
    <property type="entry name" value="Fer4_13"/>
    <property type="match status" value="1"/>
</dbReference>
<protein>
    <submittedName>
        <fullName evidence="8">Ferredoxin</fullName>
    </submittedName>
</protein>
<evidence type="ECO:0000256" key="6">
    <source>
        <dbReference type="ARBA" id="ARBA00023014"/>
    </source>
</evidence>
<evidence type="ECO:0000313" key="9">
    <source>
        <dbReference type="Proteomes" id="UP001501116"/>
    </source>
</evidence>
<comment type="cofactor">
    <cofactor evidence="1">
        <name>[3Fe-4S] cluster</name>
        <dbReference type="ChEBI" id="CHEBI:21137"/>
    </cofactor>
</comment>
<sequence>MEVRVDRSLCEANELCVAFAPGVFEIDDDDELRIVQPSPPQDEVERVTQAVAACPKNALFISD</sequence>
<dbReference type="PANTHER" id="PTHR36923">
    <property type="entry name" value="FERREDOXIN"/>
    <property type="match status" value="1"/>
</dbReference>
<organism evidence="8 9">
    <name type="scientific">Amycolatopsis minnesotensis</name>
    <dbReference type="NCBI Taxonomy" id="337894"/>
    <lineage>
        <taxon>Bacteria</taxon>
        <taxon>Bacillati</taxon>
        <taxon>Actinomycetota</taxon>
        <taxon>Actinomycetes</taxon>
        <taxon>Pseudonocardiales</taxon>
        <taxon>Pseudonocardiaceae</taxon>
        <taxon>Amycolatopsis</taxon>
    </lineage>
</organism>
<keyword evidence="9" id="KW-1185">Reference proteome</keyword>
<keyword evidence="2" id="KW-0813">Transport</keyword>
<accession>A0ABP5CNU7</accession>
<dbReference type="SUPFAM" id="SSF54862">
    <property type="entry name" value="4Fe-4S ferredoxins"/>
    <property type="match status" value="1"/>
</dbReference>
<dbReference type="RefSeq" id="WP_344421283.1">
    <property type="nucleotide sequence ID" value="NZ_BAAANN010000016.1"/>
</dbReference>
<reference evidence="9" key="1">
    <citation type="journal article" date="2019" name="Int. J. Syst. Evol. Microbiol.">
        <title>The Global Catalogue of Microorganisms (GCM) 10K type strain sequencing project: providing services to taxonomists for standard genome sequencing and annotation.</title>
        <authorList>
            <consortium name="The Broad Institute Genomics Platform"/>
            <consortium name="The Broad Institute Genome Sequencing Center for Infectious Disease"/>
            <person name="Wu L."/>
            <person name="Ma J."/>
        </authorList>
    </citation>
    <scope>NUCLEOTIDE SEQUENCE [LARGE SCALE GENOMIC DNA]</scope>
    <source>
        <strain evidence="9">JCM 14545</strain>
    </source>
</reference>
<keyword evidence="4" id="KW-0249">Electron transport</keyword>
<keyword evidence="3" id="KW-0479">Metal-binding</keyword>
<evidence type="ECO:0000313" key="8">
    <source>
        <dbReference type="EMBL" id="GAA1965726.1"/>
    </source>
</evidence>
<gene>
    <name evidence="8" type="ORF">GCM10009754_42380</name>
</gene>
<evidence type="ECO:0000256" key="2">
    <source>
        <dbReference type="ARBA" id="ARBA00022448"/>
    </source>
</evidence>
<dbReference type="Proteomes" id="UP001501116">
    <property type="component" value="Unassembled WGS sequence"/>
</dbReference>
<comment type="caution">
    <text evidence="8">The sequence shown here is derived from an EMBL/GenBank/DDBJ whole genome shotgun (WGS) entry which is preliminary data.</text>
</comment>
<evidence type="ECO:0000256" key="3">
    <source>
        <dbReference type="ARBA" id="ARBA00022723"/>
    </source>
</evidence>
<dbReference type="PANTHER" id="PTHR36923:SF3">
    <property type="entry name" value="FERREDOXIN"/>
    <property type="match status" value="1"/>
</dbReference>
<keyword evidence="7" id="KW-0003">3Fe-4S</keyword>
<keyword evidence="6" id="KW-0411">Iron-sulfur</keyword>
<evidence type="ECO:0000256" key="1">
    <source>
        <dbReference type="ARBA" id="ARBA00001927"/>
    </source>
</evidence>
<evidence type="ECO:0000256" key="4">
    <source>
        <dbReference type="ARBA" id="ARBA00022982"/>
    </source>
</evidence>
<evidence type="ECO:0000256" key="5">
    <source>
        <dbReference type="ARBA" id="ARBA00023004"/>
    </source>
</evidence>
<name>A0ABP5CNU7_9PSEU</name>